<gene>
    <name evidence="2" type="ORF">H6G95_06830</name>
</gene>
<accession>A0ABR8EQW2</accession>
<protein>
    <submittedName>
        <fullName evidence="2">Uncharacterized protein</fullName>
    </submittedName>
</protein>
<dbReference type="Proteomes" id="UP000604661">
    <property type="component" value="Unassembled WGS sequence"/>
</dbReference>
<proteinExistence type="predicted"/>
<reference evidence="2 3" key="1">
    <citation type="journal article" date="2020" name="ISME J.">
        <title>Comparative genomics reveals insights into cyanobacterial evolution and habitat adaptation.</title>
        <authorList>
            <person name="Chen M.Y."/>
            <person name="Teng W.K."/>
            <person name="Zhao L."/>
            <person name="Hu C.X."/>
            <person name="Zhou Y.K."/>
            <person name="Han B.P."/>
            <person name="Song L.R."/>
            <person name="Shu W.S."/>
        </authorList>
    </citation>
    <scope>NUCLEOTIDE SEQUENCE [LARGE SCALE GENOMIC DNA]</scope>
    <source>
        <strain evidence="2 3">FACHB-391</strain>
    </source>
</reference>
<organism evidence="2 3">
    <name type="scientific">Nostoc linckia FACHB-391</name>
    <dbReference type="NCBI Taxonomy" id="2692906"/>
    <lineage>
        <taxon>Bacteria</taxon>
        <taxon>Bacillati</taxon>
        <taxon>Cyanobacteriota</taxon>
        <taxon>Cyanophyceae</taxon>
        <taxon>Nostocales</taxon>
        <taxon>Nostocaceae</taxon>
        <taxon>Nostoc</taxon>
    </lineage>
</organism>
<feature type="compositionally biased region" description="Polar residues" evidence="1">
    <location>
        <begin position="1"/>
        <end position="16"/>
    </location>
</feature>
<feature type="region of interest" description="Disordered" evidence="1">
    <location>
        <begin position="1"/>
        <end position="22"/>
    </location>
</feature>
<dbReference type="RefSeq" id="WP_190895590.1">
    <property type="nucleotide sequence ID" value="NZ_JACJTE010000005.1"/>
</dbReference>
<sequence length="95" mass="10189">MTSQNTQQLTNDIQNELSEDLKNSDEGVVIENDGISADNSLGLQSAIDPDAIQLNVPVEQQEIQNSLGVNQPKKLKGLICGIDPKTGLTICKDSP</sequence>
<evidence type="ECO:0000256" key="1">
    <source>
        <dbReference type="SAM" id="MobiDB-lite"/>
    </source>
</evidence>
<dbReference type="EMBL" id="JACJTE010000005">
    <property type="protein sequence ID" value="MBD2560338.1"/>
    <property type="molecule type" value="Genomic_DNA"/>
</dbReference>
<comment type="caution">
    <text evidence="2">The sequence shown here is derived from an EMBL/GenBank/DDBJ whole genome shotgun (WGS) entry which is preliminary data.</text>
</comment>
<name>A0ABR8EQW2_NOSLI</name>
<evidence type="ECO:0000313" key="3">
    <source>
        <dbReference type="Proteomes" id="UP000604661"/>
    </source>
</evidence>
<evidence type="ECO:0000313" key="2">
    <source>
        <dbReference type="EMBL" id="MBD2560338.1"/>
    </source>
</evidence>
<keyword evidence="3" id="KW-1185">Reference proteome</keyword>